<keyword evidence="2" id="KW-1185">Reference proteome</keyword>
<accession>A0A8H6HGU1</accession>
<reference evidence="1 2" key="1">
    <citation type="submission" date="2020-07" db="EMBL/GenBank/DDBJ databases">
        <title>Comparative genomics of pyrophilous fungi reveals a link between fire events and developmental genes.</title>
        <authorList>
            <consortium name="DOE Joint Genome Institute"/>
            <person name="Steindorff A.S."/>
            <person name="Carver A."/>
            <person name="Calhoun S."/>
            <person name="Stillman K."/>
            <person name="Liu H."/>
            <person name="Lipzen A."/>
            <person name="Pangilinan J."/>
            <person name="Labutti K."/>
            <person name="Bruns T.D."/>
            <person name="Grigoriev I.V."/>
        </authorList>
    </citation>
    <scope>NUCLEOTIDE SEQUENCE [LARGE SCALE GENOMIC DNA]</scope>
    <source>
        <strain evidence="1 2">CBS 144469</strain>
    </source>
</reference>
<proteinExistence type="predicted"/>
<gene>
    <name evidence="1" type="ORF">DFP72DRAFT_641436</name>
</gene>
<sequence length="125" mass="14056">MLPEATRMCYRRYNPRHMPLARSAGIHLRRYQQLSSPREFKVVMEGGALYIGKELAEALGWTPSTPTDGVSLRLSGWSPHYFAITQKGTDADLLAHGTIESSRNRTYKESSIVSRNLTPNEASVF</sequence>
<dbReference type="AlphaFoldDB" id="A0A8H6HGU1"/>
<evidence type="ECO:0000313" key="1">
    <source>
        <dbReference type="EMBL" id="KAF6746017.1"/>
    </source>
</evidence>
<protein>
    <submittedName>
        <fullName evidence="1">Uncharacterized protein</fullName>
    </submittedName>
</protein>
<name>A0A8H6HGU1_9AGAR</name>
<dbReference type="OrthoDB" id="3236701at2759"/>
<organism evidence="1 2">
    <name type="scientific">Ephemerocybe angulata</name>
    <dbReference type="NCBI Taxonomy" id="980116"/>
    <lineage>
        <taxon>Eukaryota</taxon>
        <taxon>Fungi</taxon>
        <taxon>Dikarya</taxon>
        <taxon>Basidiomycota</taxon>
        <taxon>Agaricomycotina</taxon>
        <taxon>Agaricomycetes</taxon>
        <taxon>Agaricomycetidae</taxon>
        <taxon>Agaricales</taxon>
        <taxon>Agaricineae</taxon>
        <taxon>Psathyrellaceae</taxon>
        <taxon>Ephemerocybe</taxon>
    </lineage>
</organism>
<evidence type="ECO:0000313" key="2">
    <source>
        <dbReference type="Proteomes" id="UP000521943"/>
    </source>
</evidence>
<comment type="caution">
    <text evidence="1">The sequence shown here is derived from an EMBL/GenBank/DDBJ whole genome shotgun (WGS) entry which is preliminary data.</text>
</comment>
<dbReference type="EMBL" id="JACGCI010000097">
    <property type="protein sequence ID" value="KAF6746017.1"/>
    <property type="molecule type" value="Genomic_DNA"/>
</dbReference>
<dbReference type="Proteomes" id="UP000521943">
    <property type="component" value="Unassembled WGS sequence"/>
</dbReference>